<sequence length="210" mass="24138">MIKFTSKHSYQPHTFISQNDPLSQLPYELLCLIIDYTADWITSHEDQHEHHQKPTPKPSASSKLSSKTYPIMSLQLRRHFRIITKLRQFSSQPAEETIPPPPHIYYQPTPPYELHDVGPSSWFEEYRVYHDDDVAVLMWIDVAEGEIRTDLELLEGLVGIWGFVEGWIVYNSTREGGGGEGMALDMLVRLKEDTPRTLCSSVTARKVTPD</sequence>
<accession>A0AAJ8E225</accession>
<reference evidence="2" key="2">
    <citation type="submission" date="2025-08" db="UniProtKB">
        <authorList>
            <consortium name="RefSeq"/>
        </authorList>
    </citation>
    <scope>IDENTIFICATION</scope>
</reference>
<evidence type="ECO:0000313" key="2">
    <source>
        <dbReference type="RefSeq" id="XP_059603831.1"/>
    </source>
</evidence>
<organism evidence="2">
    <name type="scientific">Aspergillus niger</name>
    <dbReference type="NCBI Taxonomy" id="5061"/>
    <lineage>
        <taxon>Eukaryota</taxon>
        <taxon>Fungi</taxon>
        <taxon>Dikarya</taxon>
        <taxon>Ascomycota</taxon>
        <taxon>Pezizomycotina</taxon>
        <taxon>Eurotiomycetes</taxon>
        <taxon>Eurotiomycetidae</taxon>
        <taxon>Eurotiales</taxon>
        <taxon>Aspergillaceae</taxon>
        <taxon>Aspergillus</taxon>
        <taxon>Aspergillus subgen. Circumdati</taxon>
    </lineage>
</organism>
<name>A0AAJ8E225_ASPNG</name>
<dbReference type="RefSeq" id="XP_059603831.1">
    <property type="nucleotide sequence ID" value="XM_059748689.1"/>
</dbReference>
<protein>
    <submittedName>
        <fullName evidence="2">Uncharacterized protein</fullName>
    </submittedName>
</protein>
<dbReference type="KEGG" id="ang:An07g09100"/>
<evidence type="ECO:0000256" key="1">
    <source>
        <dbReference type="SAM" id="MobiDB-lite"/>
    </source>
</evidence>
<feature type="region of interest" description="Disordered" evidence="1">
    <location>
        <begin position="45"/>
        <end position="65"/>
    </location>
</feature>
<dbReference type="AlphaFoldDB" id="A0AAJ8E225"/>
<reference evidence="2" key="1">
    <citation type="submission" date="2025-02" db="EMBL/GenBank/DDBJ databases">
        <authorList>
            <consortium name="NCBI Genome Project"/>
        </authorList>
    </citation>
    <scope>NUCLEOTIDE SEQUENCE</scope>
</reference>
<dbReference type="VEuPathDB" id="FungiDB:An07g09100"/>
<gene>
    <name evidence="2" type="ORF">An07g09100</name>
</gene>
<proteinExistence type="predicted"/>
<dbReference type="GeneID" id="84591519"/>